<feature type="compositionally biased region" description="Polar residues" evidence="1">
    <location>
        <begin position="1"/>
        <end position="10"/>
    </location>
</feature>
<gene>
    <name evidence="2" type="primary">ORF45965</name>
</gene>
<feature type="region of interest" description="Disordered" evidence="1">
    <location>
        <begin position="105"/>
        <end position="132"/>
    </location>
</feature>
<feature type="compositionally biased region" description="Basic and acidic residues" evidence="1">
    <location>
        <begin position="13"/>
        <end position="24"/>
    </location>
</feature>
<dbReference type="EMBL" id="HACG01015845">
    <property type="protein sequence ID" value="CEK62710.1"/>
    <property type="molecule type" value="Transcribed_RNA"/>
</dbReference>
<feature type="region of interest" description="Disordered" evidence="1">
    <location>
        <begin position="1"/>
        <end position="50"/>
    </location>
</feature>
<organism evidence="2">
    <name type="scientific">Arion vulgaris</name>
    <dbReference type="NCBI Taxonomy" id="1028688"/>
    <lineage>
        <taxon>Eukaryota</taxon>
        <taxon>Metazoa</taxon>
        <taxon>Spiralia</taxon>
        <taxon>Lophotrochozoa</taxon>
        <taxon>Mollusca</taxon>
        <taxon>Gastropoda</taxon>
        <taxon>Heterobranchia</taxon>
        <taxon>Euthyneura</taxon>
        <taxon>Panpulmonata</taxon>
        <taxon>Eupulmonata</taxon>
        <taxon>Stylommatophora</taxon>
        <taxon>Helicina</taxon>
        <taxon>Arionoidea</taxon>
        <taxon>Arionidae</taxon>
        <taxon>Arion</taxon>
    </lineage>
</organism>
<feature type="non-terminal residue" evidence="2">
    <location>
        <position position="1"/>
    </location>
</feature>
<feature type="compositionally biased region" description="Low complexity" evidence="1">
    <location>
        <begin position="25"/>
        <end position="35"/>
    </location>
</feature>
<name>A0A0B6Z4R0_9EUPU</name>
<sequence length="151" mass="17125">KVVMRNQTKTRNTKSEVRKPKENQKQFMYKQQSSSKSKRKGSGNAPTFNSVRSFSYADSKFGTKSKVMGKSLSVSNLTDDDEIFLSTNTQQSSYESFLTSRHADDLPAEVRNGGAKNGELGQSSRKDDPVWKKLTLRLKQRMSRSMTTKEQ</sequence>
<accession>A0A0B6Z4R0</accession>
<dbReference type="AlphaFoldDB" id="A0A0B6Z4R0"/>
<evidence type="ECO:0000256" key="1">
    <source>
        <dbReference type="SAM" id="MobiDB-lite"/>
    </source>
</evidence>
<reference evidence="2" key="1">
    <citation type="submission" date="2014-12" db="EMBL/GenBank/DDBJ databases">
        <title>Insight into the proteome of Arion vulgaris.</title>
        <authorList>
            <person name="Aradska J."/>
            <person name="Bulat T."/>
            <person name="Smidak R."/>
            <person name="Sarate P."/>
            <person name="Gangsoo J."/>
            <person name="Sialana F."/>
            <person name="Bilban M."/>
            <person name="Lubec G."/>
        </authorList>
    </citation>
    <scope>NUCLEOTIDE SEQUENCE</scope>
    <source>
        <tissue evidence="2">Skin</tissue>
    </source>
</reference>
<evidence type="ECO:0000313" key="2">
    <source>
        <dbReference type="EMBL" id="CEK62710.1"/>
    </source>
</evidence>
<protein>
    <submittedName>
        <fullName evidence="2">Uncharacterized protein</fullName>
    </submittedName>
</protein>
<proteinExistence type="predicted"/>